<feature type="region of interest" description="Disordered" evidence="1">
    <location>
        <begin position="1"/>
        <end position="24"/>
    </location>
</feature>
<evidence type="ECO:0000256" key="1">
    <source>
        <dbReference type="SAM" id="MobiDB-lite"/>
    </source>
</evidence>
<gene>
    <name evidence="2" type="ORF">BT96DRAFT_619397</name>
</gene>
<name>A0A6A4HVI3_9AGAR</name>
<protein>
    <submittedName>
        <fullName evidence="2">Uncharacterized protein</fullName>
    </submittedName>
</protein>
<accession>A0A6A4HVI3</accession>
<dbReference type="EMBL" id="ML769451">
    <property type="protein sequence ID" value="KAE9400927.1"/>
    <property type="molecule type" value="Genomic_DNA"/>
</dbReference>
<feature type="region of interest" description="Disordered" evidence="1">
    <location>
        <begin position="42"/>
        <end position="79"/>
    </location>
</feature>
<dbReference type="AlphaFoldDB" id="A0A6A4HVI3"/>
<feature type="compositionally biased region" description="Basic residues" evidence="1">
    <location>
        <begin position="9"/>
        <end position="20"/>
    </location>
</feature>
<sequence>MPEFVPSRPARRRHRHRNRRSIREPEVTLCRSQLFARESTFPIPFADPPAPRLRSHPTIIASNAAPVKTEATTPPPFFASDAPAIIENIQPSISYFDSNTSSDTTYYPPLLWPPPITPLL</sequence>
<keyword evidence="3" id="KW-1185">Reference proteome</keyword>
<evidence type="ECO:0000313" key="3">
    <source>
        <dbReference type="Proteomes" id="UP000799118"/>
    </source>
</evidence>
<reference evidence="2" key="1">
    <citation type="journal article" date="2019" name="Environ. Microbiol.">
        <title>Fungal ecological strategies reflected in gene transcription - a case study of two litter decomposers.</title>
        <authorList>
            <person name="Barbi F."/>
            <person name="Kohler A."/>
            <person name="Barry K."/>
            <person name="Baskaran P."/>
            <person name="Daum C."/>
            <person name="Fauchery L."/>
            <person name="Ihrmark K."/>
            <person name="Kuo A."/>
            <person name="LaButti K."/>
            <person name="Lipzen A."/>
            <person name="Morin E."/>
            <person name="Grigoriev I.V."/>
            <person name="Henrissat B."/>
            <person name="Lindahl B."/>
            <person name="Martin F."/>
        </authorList>
    </citation>
    <scope>NUCLEOTIDE SEQUENCE</scope>
    <source>
        <strain evidence="2">JB14</strain>
    </source>
</reference>
<evidence type="ECO:0000313" key="2">
    <source>
        <dbReference type="EMBL" id="KAE9400927.1"/>
    </source>
</evidence>
<proteinExistence type="predicted"/>
<organism evidence="2 3">
    <name type="scientific">Gymnopus androsaceus JB14</name>
    <dbReference type="NCBI Taxonomy" id="1447944"/>
    <lineage>
        <taxon>Eukaryota</taxon>
        <taxon>Fungi</taxon>
        <taxon>Dikarya</taxon>
        <taxon>Basidiomycota</taxon>
        <taxon>Agaricomycotina</taxon>
        <taxon>Agaricomycetes</taxon>
        <taxon>Agaricomycetidae</taxon>
        <taxon>Agaricales</taxon>
        <taxon>Marasmiineae</taxon>
        <taxon>Omphalotaceae</taxon>
        <taxon>Gymnopus</taxon>
    </lineage>
</organism>
<dbReference type="Proteomes" id="UP000799118">
    <property type="component" value="Unassembled WGS sequence"/>
</dbReference>